<accession>A0A7K4NL15</accession>
<dbReference type="Proteomes" id="UP000587702">
    <property type="component" value="Unassembled WGS sequence"/>
</dbReference>
<evidence type="ECO:0000313" key="4">
    <source>
        <dbReference type="EMBL" id="NWJ57230.1"/>
    </source>
</evidence>
<evidence type="ECO:0000313" key="12">
    <source>
        <dbReference type="Proteomes" id="UP000547822"/>
    </source>
</evidence>
<reference evidence="10 11" key="1">
    <citation type="journal article" date="2019" name="Environ. Microbiol.">
        <title>Genomics insights into ecotype formation of ammonia-oxidizing archaea in the deep ocean.</title>
        <authorList>
            <person name="Wang Y."/>
            <person name="Huang J.M."/>
            <person name="Cui G.J."/>
            <person name="Nunoura T."/>
            <person name="Takaki Y."/>
            <person name="Li W.L."/>
            <person name="Li J."/>
            <person name="Gao Z.M."/>
            <person name="Takai K."/>
            <person name="Zhang A.Q."/>
            <person name="Stepanauskas R."/>
        </authorList>
    </citation>
    <scope>NUCLEOTIDE SEQUENCE [LARGE SCALE GENOMIC DNA]</scope>
    <source>
        <strain evidence="8 13">D1a</strain>
        <strain evidence="2 17">L14</strain>
        <strain evidence="4 16">L15a</strain>
        <strain evidence="9 11">L19a</strain>
        <strain evidence="7 14">T1C4</strain>
        <strain evidence="3 15">T1L11</strain>
        <strain evidence="6 12">T1L9</strain>
        <strain evidence="5 10">T3L1</strain>
    </source>
</reference>
<dbReference type="Proteomes" id="UP000563820">
    <property type="component" value="Unassembled WGS sequence"/>
</dbReference>
<dbReference type="EMBL" id="JACATD010000006">
    <property type="protein sequence ID" value="NWK01330.1"/>
    <property type="molecule type" value="Genomic_DNA"/>
</dbReference>
<dbReference type="Proteomes" id="UP000520052">
    <property type="component" value="Unassembled WGS sequence"/>
</dbReference>
<dbReference type="EMBL" id="JACATG010000004">
    <property type="protein sequence ID" value="NWK13790.1"/>
    <property type="molecule type" value="Genomic_DNA"/>
</dbReference>
<dbReference type="EMBL" id="JACATC010000003">
    <property type="protein sequence ID" value="NWJ83726.1"/>
    <property type="molecule type" value="Genomic_DNA"/>
</dbReference>
<evidence type="ECO:0000313" key="14">
    <source>
        <dbReference type="Proteomes" id="UP000559282"/>
    </source>
</evidence>
<dbReference type="EMBL" id="JACATI010000007">
    <property type="protein sequence ID" value="NWJ20626.1"/>
    <property type="molecule type" value="Genomic_DNA"/>
</dbReference>
<evidence type="ECO:0000313" key="8">
    <source>
        <dbReference type="EMBL" id="NWK08880.1"/>
    </source>
</evidence>
<dbReference type="EMBL" id="JACATE010000007">
    <property type="protein sequence ID" value="NWJ28780.1"/>
    <property type="molecule type" value="Genomic_DNA"/>
</dbReference>
<evidence type="ECO:0000313" key="6">
    <source>
        <dbReference type="EMBL" id="NWK01330.1"/>
    </source>
</evidence>
<keyword evidence="1" id="KW-0812">Transmembrane</keyword>
<evidence type="ECO:0000256" key="1">
    <source>
        <dbReference type="SAM" id="Phobius"/>
    </source>
</evidence>
<dbReference type="Proteomes" id="UP000547822">
    <property type="component" value="Unassembled WGS sequence"/>
</dbReference>
<organism evidence="6 12">
    <name type="scientific">Marine Group I thaumarchaeote</name>
    <dbReference type="NCBI Taxonomy" id="2511932"/>
    <lineage>
        <taxon>Archaea</taxon>
        <taxon>Nitrososphaerota</taxon>
        <taxon>Marine Group I</taxon>
    </lineage>
</organism>
<name>A0A7K4NL15_9ARCH</name>
<evidence type="ECO:0000313" key="15">
    <source>
        <dbReference type="Proteomes" id="UP000563820"/>
    </source>
</evidence>
<feature type="transmembrane region" description="Helical" evidence="1">
    <location>
        <begin position="83"/>
        <end position="102"/>
    </location>
</feature>
<proteinExistence type="predicted"/>
<evidence type="ECO:0000313" key="3">
    <source>
        <dbReference type="EMBL" id="NWJ28780.1"/>
    </source>
</evidence>
<dbReference type="AlphaFoldDB" id="A0A7K4NL15"/>
<evidence type="ECO:0000313" key="10">
    <source>
        <dbReference type="Proteomes" id="UP000520052"/>
    </source>
</evidence>
<evidence type="ECO:0000313" key="16">
    <source>
        <dbReference type="Proteomes" id="UP000575480"/>
    </source>
</evidence>
<evidence type="ECO:0000313" key="7">
    <source>
        <dbReference type="EMBL" id="NWK07643.1"/>
    </source>
</evidence>
<sequence length="109" mass="11419">MKSVIIIAIAFVLLIPLAVFAQLIPEPTPELAEPESSLSFQSVECPPGSFEKLFSGEVMVCINEATGKALKPGELTGEQQGTYVTAGIIIAIIAAGIGFVILKKKSSSN</sequence>
<keyword evidence="1" id="KW-1133">Transmembrane helix</keyword>
<dbReference type="Proteomes" id="UP000559282">
    <property type="component" value="Unassembled WGS sequence"/>
</dbReference>
<evidence type="ECO:0000313" key="13">
    <source>
        <dbReference type="Proteomes" id="UP000549797"/>
    </source>
</evidence>
<dbReference type="EMBL" id="JACATJ010000004">
    <property type="protein sequence ID" value="NWK08880.1"/>
    <property type="molecule type" value="Genomic_DNA"/>
</dbReference>
<reference evidence="6" key="2">
    <citation type="submission" date="2020-06" db="EMBL/GenBank/DDBJ databases">
        <authorList>
            <person name="Wang Y."/>
        </authorList>
    </citation>
    <scope>NUCLEOTIDE SEQUENCE</scope>
    <source>
        <strain evidence="8">D1a</strain>
        <strain evidence="2">L14</strain>
        <strain evidence="4">L15a</strain>
        <strain evidence="9">L19a</strain>
        <strain evidence="7">T1C4</strain>
        <strain evidence="3">T1L11</strain>
        <strain evidence="6">T1L9</strain>
        <strain evidence="5">T3L1</strain>
    </source>
</reference>
<evidence type="ECO:0000313" key="5">
    <source>
        <dbReference type="EMBL" id="NWJ83726.1"/>
    </source>
</evidence>
<evidence type="ECO:0000313" key="9">
    <source>
        <dbReference type="EMBL" id="NWK13790.1"/>
    </source>
</evidence>
<evidence type="ECO:0000313" key="2">
    <source>
        <dbReference type="EMBL" id="NWJ20626.1"/>
    </source>
</evidence>
<dbReference type="Proteomes" id="UP000549797">
    <property type="component" value="Unassembled WGS sequence"/>
</dbReference>
<comment type="caution">
    <text evidence="6">The sequence shown here is derived from an EMBL/GenBank/DDBJ whole genome shotgun (WGS) entry which is preliminary data.</text>
</comment>
<dbReference type="NCBIfam" id="TIGR01167">
    <property type="entry name" value="LPXTG_anchor"/>
    <property type="match status" value="1"/>
</dbReference>
<dbReference type="Proteomes" id="UP000535457">
    <property type="component" value="Unassembled WGS sequence"/>
</dbReference>
<protein>
    <submittedName>
        <fullName evidence="6">LPXTG cell wall anchor domain-containing protein</fullName>
    </submittedName>
</protein>
<evidence type="ECO:0000313" key="11">
    <source>
        <dbReference type="Proteomes" id="UP000535457"/>
    </source>
</evidence>
<evidence type="ECO:0000313" key="17">
    <source>
        <dbReference type="Proteomes" id="UP000587702"/>
    </source>
</evidence>
<dbReference type="Proteomes" id="UP000575480">
    <property type="component" value="Unassembled WGS sequence"/>
</dbReference>
<keyword evidence="1" id="KW-0472">Membrane</keyword>
<dbReference type="EMBL" id="JACATF010000014">
    <property type="protein sequence ID" value="NWK07643.1"/>
    <property type="molecule type" value="Genomic_DNA"/>
</dbReference>
<dbReference type="EMBL" id="JACATH010000004">
    <property type="protein sequence ID" value="NWJ57230.1"/>
    <property type="molecule type" value="Genomic_DNA"/>
</dbReference>
<gene>
    <name evidence="6" type="ORF">HX840_05455</name>
    <name evidence="7" type="ORF">HX847_04425</name>
    <name evidence="3" type="ORF">HX848_05275</name>
    <name evidence="8" type="ORF">HX852_03725</name>
    <name evidence="9" type="ORF">HX853_04035</name>
    <name evidence="5" type="ORF">HX854_03200</name>
    <name evidence="4" type="ORF">HX858_05700</name>
    <name evidence="2" type="ORF">HX860_06135</name>
</gene>